<proteinExistence type="predicted"/>
<evidence type="ECO:0000256" key="1">
    <source>
        <dbReference type="SAM" id="Phobius"/>
    </source>
</evidence>
<name>A0ABW8TAD7_9CLOT</name>
<evidence type="ECO:0000313" key="3">
    <source>
        <dbReference type="Proteomes" id="UP001623591"/>
    </source>
</evidence>
<reference evidence="2 3" key="1">
    <citation type="submission" date="2024-11" db="EMBL/GenBank/DDBJ databases">
        <authorList>
            <person name="Heng Y.C."/>
            <person name="Lim A.C.H."/>
            <person name="Lee J.K.Y."/>
            <person name="Kittelmann S."/>
        </authorList>
    </citation>
    <scope>NUCLEOTIDE SEQUENCE [LARGE SCALE GENOMIC DNA]</scope>
    <source>
        <strain evidence="2 3">WILCCON 0185</strain>
    </source>
</reference>
<protein>
    <submittedName>
        <fullName evidence="2">Uncharacterized protein</fullName>
    </submittedName>
</protein>
<dbReference type="EMBL" id="JBJHZZ010000026">
    <property type="protein sequence ID" value="MFL0248677.1"/>
    <property type="molecule type" value="Genomic_DNA"/>
</dbReference>
<dbReference type="Proteomes" id="UP001623591">
    <property type="component" value="Unassembled WGS sequence"/>
</dbReference>
<gene>
    <name evidence="2" type="ORF">ACJDUG_17175</name>
</gene>
<keyword evidence="1" id="KW-0812">Transmembrane</keyword>
<comment type="caution">
    <text evidence="2">The sequence shown here is derived from an EMBL/GenBank/DDBJ whole genome shotgun (WGS) entry which is preliminary data.</text>
</comment>
<keyword evidence="1" id="KW-1133">Transmembrane helix</keyword>
<organism evidence="2 3">
    <name type="scientific">Candidatus Clostridium stratigraminis</name>
    <dbReference type="NCBI Taxonomy" id="3381661"/>
    <lineage>
        <taxon>Bacteria</taxon>
        <taxon>Bacillati</taxon>
        <taxon>Bacillota</taxon>
        <taxon>Clostridia</taxon>
        <taxon>Eubacteriales</taxon>
        <taxon>Clostridiaceae</taxon>
        <taxon>Clostridium</taxon>
    </lineage>
</organism>
<feature type="transmembrane region" description="Helical" evidence="1">
    <location>
        <begin position="6"/>
        <end position="24"/>
    </location>
</feature>
<keyword evidence="1" id="KW-0472">Membrane</keyword>
<keyword evidence="3" id="KW-1185">Reference proteome</keyword>
<sequence>MAGFLYLFCLLIFLAGIVLLQIFLSKRENKWLGLIFPMISFMFSILAVLGYAFYANQSTVERIFQLIMILLLWNIPTISLLAIYFACREKFKKNKSLDKMKIEDLE</sequence>
<feature type="transmembrane region" description="Helical" evidence="1">
    <location>
        <begin position="31"/>
        <end position="54"/>
    </location>
</feature>
<feature type="transmembrane region" description="Helical" evidence="1">
    <location>
        <begin position="66"/>
        <end position="87"/>
    </location>
</feature>
<accession>A0ABW8TAD7</accession>
<dbReference type="RefSeq" id="WP_406771105.1">
    <property type="nucleotide sequence ID" value="NZ_JBJHZZ010000026.1"/>
</dbReference>
<evidence type="ECO:0000313" key="2">
    <source>
        <dbReference type="EMBL" id="MFL0248677.1"/>
    </source>
</evidence>